<accession>A0A6A6Y163</accession>
<evidence type="ECO:0000313" key="5">
    <source>
        <dbReference type="RefSeq" id="XP_033569354.1"/>
    </source>
</evidence>
<sequence length="143" mass="15772">MLSLTKTPVHISSPSFLPSCLHPTPKPLSLTLLNHPRQTPPPPPSKSPKYSTHHHVTSKHSNSLGRSNLGGKKKSKNQKIVEKPECRPDPRARDSSQTVARRPWLDCAVVGRLRGKIVFRVLLWSLLMCASFLWVSCAGAAVV</sequence>
<keyword evidence="2" id="KW-1133">Transmembrane helix</keyword>
<dbReference type="EMBL" id="MU003723">
    <property type="protein sequence ID" value="KAF2802390.1"/>
    <property type="molecule type" value="Genomic_DNA"/>
</dbReference>
<keyword evidence="2" id="KW-0472">Membrane</keyword>
<reference evidence="3 5" key="1">
    <citation type="journal article" date="2020" name="Stud. Mycol.">
        <title>101 Dothideomycetes genomes: a test case for predicting lifestyles and emergence of pathogens.</title>
        <authorList>
            <person name="Haridas S."/>
            <person name="Albert R."/>
            <person name="Binder M."/>
            <person name="Bloem J."/>
            <person name="Labutti K."/>
            <person name="Salamov A."/>
            <person name="Andreopoulos B."/>
            <person name="Baker S."/>
            <person name="Barry K."/>
            <person name="Bills G."/>
            <person name="Bluhm B."/>
            <person name="Cannon C."/>
            <person name="Castanera R."/>
            <person name="Culley D."/>
            <person name="Daum C."/>
            <person name="Ezra D."/>
            <person name="Gonzalez J."/>
            <person name="Henrissat B."/>
            <person name="Kuo A."/>
            <person name="Liang C."/>
            <person name="Lipzen A."/>
            <person name="Lutzoni F."/>
            <person name="Magnuson J."/>
            <person name="Mondo S."/>
            <person name="Nolan M."/>
            <person name="Ohm R."/>
            <person name="Pangilinan J."/>
            <person name="Park H.-J."/>
            <person name="Ramirez L."/>
            <person name="Alfaro M."/>
            <person name="Sun H."/>
            <person name="Tritt A."/>
            <person name="Yoshinaga Y."/>
            <person name="Zwiers L.-H."/>
            <person name="Turgeon B."/>
            <person name="Goodwin S."/>
            <person name="Spatafora J."/>
            <person name="Crous P."/>
            <person name="Grigoriev I."/>
        </authorList>
    </citation>
    <scope>NUCLEOTIDE SEQUENCE</scope>
    <source>
        <strain evidence="3 5">CBS 304.34</strain>
    </source>
</reference>
<evidence type="ECO:0000313" key="4">
    <source>
        <dbReference type="Proteomes" id="UP000504636"/>
    </source>
</evidence>
<reference evidence="5" key="2">
    <citation type="submission" date="2020-04" db="EMBL/GenBank/DDBJ databases">
        <authorList>
            <consortium name="NCBI Genome Project"/>
        </authorList>
    </citation>
    <scope>NUCLEOTIDE SEQUENCE</scope>
    <source>
        <strain evidence="5">CBS 304.34</strain>
    </source>
</reference>
<evidence type="ECO:0000256" key="1">
    <source>
        <dbReference type="SAM" id="MobiDB-lite"/>
    </source>
</evidence>
<gene>
    <name evidence="3 5" type="ORF">BDZ99DRAFT_202274</name>
</gene>
<proteinExistence type="predicted"/>
<evidence type="ECO:0000256" key="2">
    <source>
        <dbReference type="SAM" id="Phobius"/>
    </source>
</evidence>
<feature type="compositionally biased region" description="Basic and acidic residues" evidence="1">
    <location>
        <begin position="79"/>
        <end position="94"/>
    </location>
</feature>
<dbReference type="GeneID" id="54454157"/>
<feature type="transmembrane region" description="Helical" evidence="2">
    <location>
        <begin position="121"/>
        <end position="142"/>
    </location>
</feature>
<name>A0A6A6Y163_9PEZI</name>
<dbReference type="RefSeq" id="XP_033569354.1">
    <property type="nucleotide sequence ID" value="XM_033713264.1"/>
</dbReference>
<dbReference type="Proteomes" id="UP000504636">
    <property type="component" value="Unplaced"/>
</dbReference>
<reference evidence="5" key="3">
    <citation type="submission" date="2025-04" db="UniProtKB">
        <authorList>
            <consortium name="RefSeq"/>
        </authorList>
    </citation>
    <scope>IDENTIFICATION</scope>
    <source>
        <strain evidence="5">CBS 304.34</strain>
    </source>
</reference>
<protein>
    <recommendedName>
        <fullName evidence="6">Transmembrane protein</fullName>
    </recommendedName>
</protein>
<keyword evidence="2" id="KW-0812">Transmembrane</keyword>
<organism evidence="3">
    <name type="scientific">Mytilinidion resinicola</name>
    <dbReference type="NCBI Taxonomy" id="574789"/>
    <lineage>
        <taxon>Eukaryota</taxon>
        <taxon>Fungi</taxon>
        <taxon>Dikarya</taxon>
        <taxon>Ascomycota</taxon>
        <taxon>Pezizomycotina</taxon>
        <taxon>Dothideomycetes</taxon>
        <taxon>Pleosporomycetidae</taxon>
        <taxon>Mytilinidiales</taxon>
        <taxon>Mytilinidiaceae</taxon>
        <taxon>Mytilinidion</taxon>
    </lineage>
</organism>
<feature type="region of interest" description="Disordered" evidence="1">
    <location>
        <begin position="28"/>
        <end position="98"/>
    </location>
</feature>
<evidence type="ECO:0000313" key="3">
    <source>
        <dbReference type="EMBL" id="KAF2802390.1"/>
    </source>
</evidence>
<dbReference type="AlphaFoldDB" id="A0A6A6Y163"/>
<keyword evidence="4" id="KW-1185">Reference proteome</keyword>
<evidence type="ECO:0008006" key="6">
    <source>
        <dbReference type="Google" id="ProtNLM"/>
    </source>
</evidence>